<evidence type="ECO:0000259" key="19">
    <source>
        <dbReference type="PROSITE" id="PS51182"/>
    </source>
</evidence>
<evidence type="ECO:0000256" key="12">
    <source>
        <dbReference type="SAM" id="Coils"/>
    </source>
</evidence>
<keyword evidence="21" id="KW-1185">Reference proteome</keyword>
<evidence type="ECO:0000259" key="16">
    <source>
        <dbReference type="PROSITE" id="PS50213"/>
    </source>
</evidence>
<feature type="repeat" description="Solcar" evidence="11">
    <location>
        <begin position="100"/>
        <end position="190"/>
    </location>
</feature>
<dbReference type="InterPro" id="IPR014020">
    <property type="entry name" value="Tensin_C2-dom"/>
</dbReference>
<dbReference type="Pfam" id="PF04433">
    <property type="entry name" value="SWIRM"/>
    <property type="match status" value="1"/>
</dbReference>
<dbReference type="PROSITE" id="PS50213">
    <property type="entry name" value="FAS1"/>
    <property type="match status" value="2"/>
</dbReference>
<dbReference type="Pfam" id="PF22785">
    <property type="entry name" value="Tc-R-P"/>
    <property type="match status" value="1"/>
</dbReference>
<dbReference type="InterPro" id="IPR000782">
    <property type="entry name" value="FAS1_domain"/>
</dbReference>
<evidence type="ECO:0000256" key="2">
    <source>
        <dbReference type="ARBA" id="ARBA00004316"/>
    </source>
</evidence>
<dbReference type="InterPro" id="IPR005821">
    <property type="entry name" value="Ion_trans_dom"/>
</dbReference>
<dbReference type="FunFam" id="3.50.50.60:FF:000582">
    <property type="entry name" value="Probable lysine-specific histone demethylase 1"/>
    <property type="match status" value="1"/>
</dbReference>
<evidence type="ECO:0000313" key="21">
    <source>
        <dbReference type="Proteomes" id="UP001174909"/>
    </source>
</evidence>
<feature type="domain" description="FAS1" evidence="16">
    <location>
        <begin position="950"/>
        <end position="1079"/>
    </location>
</feature>
<feature type="domain" description="Tyrosine specific protein phosphatases" evidence="15">
    <location>
        <begin position="536"/>
        <end position="596"/>
    </location>
</feature>
<evidence type="ECO:0000259" key="18">
    <source>
        <dbReference type="PROSITE" id="PS51181"/>
    </source>
</evidence>
<dbReference type="SUPFAM" id="SSF46689">
    <property type="entry name" value="Homeodomain-like"/>
    <property type="match status" value="1"/>
</dbReference>
<dbReference type="SUPFAM" id="SSF54373">
    <property type="entry name" value="FAD-linked reductases, C-terminal domain"/>
    <property type="match status" value="1"/>
</dbReference>
<dbReference type="Pfam" id="PF02469">
    <property type="entry name" value="Fasciclin"/>
    <property type="match status" value="2"/>
</dbReference>
<dbReference type="PROSITE" id="PS50920">
    <property type="entry name" value="SOLCAR"/>
    <property type="match status" value="2"/>
</dbReference>
<dbReference type="Proteomes" id="UP001174909">
    <property type="component" value="Unassembled WGS sequence"/>
</dbReference>
<evidence type="ECO:0000256" key="13">
    <source>
        <dbReference type="SAM" id="MobiDB-lite"/>
    </source>
</evidence>
<dbReference type="PANTHER" id="PTHR10742:SF386">
    <property type="entry name" value="LYSINE-SPECIFIC HISTONE DEMETHYLASE 1A"/>
    <property type="match status" value="1"/>
</dbReference>
<evidence type="ECO:0000256" key="9">
    <source>
        <dbReference type="ARBA" id="ARBA00023136"/>
    </source>
</evidence>
<dbReference type="GO" id="GO:0016791">
    <property type="term" value="F:phosphatase activity"/>
    <property type="evidence" value="ECO:0007669"/>
    <property type="project" value="UniProtKB-ARBA"/>
</dbReference>
<dbReference type="InterPro" id="IPR050281">
    <property type="entry name" value="Flavin_monoamine_oxidase"/>
</dbReference>
<dbReference type="InterPro" id="IPR023395">
    <property type="entry name" value="MCP_dom_sf"/>
</dbReference>
<dbReference type="PANTHER" id="PTHR10742">
    <property type="entry name" value="FLAVIN MONOAMINE OXIDASE"/>
    <property type="match status" value="1"/>
</dbReference>
<dbReference type="InterPro" id="IPR027359">
    <property type="entry name" value="Volt_channel_dom_sf"/>
</dbReference>
<dbReference type="GO" id="GO:0042995">
    <property type="term" value="C:cell projection"/>
    <property type="evidence" value="ECO:0007669"/>
    <property type="project" value="UniProtKB-SubCell"/>
</dbReference>
<accession>A0AA35T3S8</accession>
<protein>
    <submittedName>
        <fullName evidence="20">Lysine-specific histone demethylase 1A</fullName>
    </submittedName>
</protein>
<dbReference type="Gene3D" id="2.30.180.10">
    <property type="entry name" value="FAS1 domain"/>
    <property type="match status" value="2"/>
</dbReference>
<dbReference type="InterPro" id="IPR045102">
    <property type="entry name" value="PTP_VSP_TPTE"/>
</dbReference>
<dbReference type="InterPro" id="IPR029021">
    <property type="entry name" value="Prot-tyrosine_phosphatase-like"/>
</dbReference>
<dbReference type="Gene3D" id="3.90.660.10">
    <property type="match status" value="1"/>
</dbReference>
<sequence>MESFVDSLAGGLGGLACAVAGQPLDTVKVKQQTYPRVYSSPLYTLAKTLREEGGLRGLYAGCGAAVGASIAENAVLFVCYERCQDLVHWVSGDDQGRDGLSVMKQASAGSLASVASSVAINPFERIKCKMQVQGQQKPEGVSRLSQWSVVGNILREEGVRGFYRGLTSTWAREVPGYFFFFGCYNASRRLLSPPGELRSNLSVWRLTVAGGLAGCCFWTAIFPTDVVKSRVQVNESLSGSFWLTMFRIIRTEVDISHSSSGLRAWTLDRLKRNRARVYGAFAATYDATPQYVKADATEDLIARARLRINRGVESVPVRVLAILILAVDVLLVVVQLALKDEFPVFVEELIEVLSLLFSAFFCGEVSLRIVGQGLVFFKRWFEVLDLVVIVASSVLTVLFILLEDHSGVDSSGGGTVVSTARLFVVGRLVRVVFWTKIFYEQKSLQRFIRSKVLSHKSHDVSMRESADRVIAMSFPSSGSATFYRNSIREVSQFLDQKHPGHYRVYNLCSEKEYDPSHFHHQVYRVLIDDHNIPKLTDLVDFCEDVQGWMDEDPSNVIAVHCKGGKGRTGMMVAAWLVRSGQFPQAQQSLAYFRERRTDRSRGTKSQGVDTPSQSRYVCYYERLLTELSGELPPPTALRLSKMVVSGLPGLRQEGCKDWRFEVFLMKTKIFQSSLGSPHLEQVLVSLDLDHSAVCIVFNTDHPLVLTDDVKFKFYCSNKSVPTGSDKCQFYFWLHTTFVRENRLFLKRSEIDNMQKSRVRRSYPPTLSVELLFQLWEGETRSEDGFELVARSSRQLDKMRHIYSLLLLLVVLLSLGQCRHQSPAVGESCTELVKDPNRCDEPEEVTESVEPVEETERFGPNVCVTERMELVNASDYVVERSCRFFFLGIPVRCKRVCVQAETCSVRNVSSRVYDCCPGFAAHSGRNHGFGYGIVRHPGMRTLRREGCPLEIRDSVASCLEDLELSDFAAALERIGLSSRLASADEELTVFAPVNEAINGAFLSQRALNAHVIADDVVRNRDLRDGAVLRPLDESTLLHVTDEHARDMGYTEVTFINGAEVNTSDACVAENGVVHTLNAIIPSSPDSIAELLRAESQFSDFVQLLDATNITQFLDNGRNTSRTVFAPTNNAFANLSEGALECLVRPENSRVVKNLVLLHISAPAQYTSSLSLRSYIHTFHPRYSLLVCVINGGIHLTRDNVPLEETDFTARNGVIHTLGSVLLADMIDFEDLCPPAPPSGPIPPVPVQPPEPGETIQPQGPAVPPEQPELAQCEFSTTTKIPSTNSSGYGGRKMAERADFPHAFTHSKRPRLSDERHSSHPSRPVHPILTDDEPSSDSDSDPEPDLPAGLEGAAFASRMPANKMTQQEAEFFPDVAHGSQPALMEFLLIRNRLLQAWLADPTVQLTTEKAQTLVQLPQSGKSNLVLRIHGYLQRYGFINYGVFSRQNPMHGKMPFKVVVVGGGVSGLMAARQLTYFGLDVSILESRDRMGGRIHTFKSGPYVADLGAMVITGLGGNPLSVLKKQLSLQMTKIHRRCPLYFTTGEMVPKERDKTVELEFNRLLDSVSHLSHQLQTELLDLRKKLTSIQNKIKSTHDRRGKLMKAASSEEDRQFVLQSTEAELVSLFRSHDDMQEQQQELENRIDEMEDQQLPSVYLSPRDRQILDWHFANLEFANAAPLDKLSLRHWDQDDDFEFTGAHLALREGYDQLPSSLAKGLDIRLNTEVTSIHYSTDGVEVHARSTQTGCSSIFRADAVVLSVPLGVLKANVMTFHPPLPEWKTQAINNLGFGLLNKVVLCFEQRFWDSHVHLFGHVATGTASRGELFMFWHLSHAPVLIALLAGEDAVRFEGLPDDVVVAKAVAVLRSIFGDPIVPEPKESHVTRWRQDEYARGSYSYVAAGSSGNDYDFLAAAVSPARNGPLVPRPRVFFAGEHTMRNYPATVHGALLSGLREAGKVGDMLLGAPYTPRPLSTNAEVVLPPAPLSELVQQT</sequence>
<proteinExistence type="inferred from homology"/>
<dbReference type="PROSITE" id="PS51182">
    <property type="entry name" value="C2_TENSIN"/>
    <property type="match status" value="1"/>
</dbReference>
<dbReference type="InterPro" id="IPR007526">
    <property type="entry name" value="SWIRM"/>
</dbReference>
<comment type="similarity">
    <text evidence="5">Belongs to the PTEN phosphatase protein family.</text>
</comment>
<feature type="coiled-coil region" evidence="12">
    <location>
        <begin position="1612"/>
        <end position="1646"/>
    </location>
</feature>
<dbReference type="Gene3D" id="2.60.40.1110">
    <property type="match status" value="1"/>
</dbReference>
<dbReference type="InterPro" id="IPR018108">
    <property type="entry name" value="MCP_transmembrane"/>
</dbReference>
<dbReference type="SUPFAM" id="SSF52799">
    <property type="entry name" value="(Phosphotyrosine protein) phosphatases II"/>
    <property type="match status" value="1"/>
</dbReference>
<dbReference type="InterPro" id="IPR036388">
    <property type="entry name" value="WH-like_DNA-bd_sf"/>
</dbReference>
<name>A0AA35T3S8_GEOBA</name>
<dbReference type="FunFam" id="1.10.10.10:FF:000064">
    <property type="entry name" value="Lysine-specific histone demethylase 1A"/>
    <property type="match status" value="1"/>
</dbReference>
<dbReference type="GO" id="GO:0140682">
    <property type="term" value="F:FAD-dependent H3K4me/H3K4me3 demethylase activity"/>
    <property type="evidence" value="ECO:0007669"/>
    <property type="project" value="UniProtKB-ARBA"/>
</dbReference>
<dbReference type="SUPFAM" id="SSF51905">
    <property type="entry name" value="FAD/NAD(P)-binding domain"/>
    <property type="match status" value="1"/>
</dbReference>
<feature type="compositionally biased region" description="Pro residues" evidence="13">
    <location>
        <begin position="1232"/>
        <end position="1250"/>
    </location>
</feature>
<keyword evidence="12" id="KW-0175">Coiled coil</keyword>
<dbReference type="PROSITE" id="PS50056">
    <property type="entry name" value="TYR_PHOSPHATASE_2"/>
    <property type="match status" value="1"/>
</dbReference>
<dbReference type="Pfam" id="PF00153">
    <property type="entry name" value="Mito_carr"/>
    <property type="match status" value="3"/>
</dbReference>
<evidence type="ECO:0000259" key="17">
    <source>
        <dbReference type="PROSITE" id="PS50934"/>
    </source>
</evidence>
<dbReference type="SUPFAM" id="SSF82153">
    <property type="entry name" value="FAS1 domain"/>
    <property type="match status" value="2"/>
</dbReference>
<dbReference type="SMART" id="SM01326">
    <property type="entry name" value="PTEN_C2"/>
    <property type="match status" value="1"/>
</dbReference>
<evidence type="ECO:0000256" key="5">
    <source>
        <dbReference type="ARBA" id="ARBA00007881"/>
    </source>
</evidence>
<feature type="transmembrane region" description="Helical" evidence="14">
    <location>
        <begin position="315"/>
        <end position="338"/>
    </location>
</feature>
<keyword evidence="7 14" id="KW-1133">Transmembrane helix</keyword>
<keyword evidence="8" id="KW-0560">Oxidoreductase</keyword>
<feature type="domain" description="C2 tensin-type" evidence="19">
    <location>
        <begin position="634"/>
        <end position="775"/>
    </location>
</feature>
<feature type="repeat" description="Solcar" evidence="11">
    <location>
        <begin position="1"/>
        <end position="86"/>
    </location>
</feature>
<dbReference type="InterPro" id="IPR002937">
    <property type="entry name" value="Amino_oxidase"/>
</dbReference>
<evidence type="ECO:0000313" key="20">
    <source>
        <dbReference type="EMBL" id="CAI8040473.1"/>
    </source>
</evidence>
<dbReference type="Gene3D" id="3.90.190.10">
    <property type="entry name" value="Protein tyrosine phosphatase superfamily"/>
    <property type="match status" value="1"/>
</dbReference>
<dbReference type="PROSITE" id="PS50934">
    <property type="entry name" value="SWIRM"/>
    <property type="match status" value="1"/>
</dbReference>
<evidence type="ECO:0000256" key="8">
    <source>
        <dbReference type="ARBA" id="ARBA00023002"/>
    </source>
</evidence>
<dbReference type="InterPro" id="IPR036378">
    <property type="entry name" value="FAS1_dom_sf"/>
</dbReference>
<evidence type="ECO:0000256" key="7">
    <source>
        <dbReference type="ARBA" id="ARBA00022989"/>
    </source>
</evidence>
<comment type="subcellular location">
    <subcellularLocation>
        <location evidence="2">Cell projection</location>
    </subcellularLocation>
    <subcellularLocation>
        <location evidence="1">Membrane</location>
        <topology evidence="1">Multi-pass membrane protein</topology>
    </subcellularLocation>
</comment>
<evidence type="ECO:0000259" key="15">
    <source>
        <dbReference type="PROSITE" id="PS50056"/>
    </source>
</evidence>
<dbReference type="InterPro" id="IPR035892">
    <property type="entry name" value="C2_domain_sf"/>
</dbReference>
<keyword evidence="9 11" id="KW-0472">Membrane</keyword>
<dbReference type="SUPFAM" id="SSF49562">
    <property type="entry name" value="C2 domain (Calcium/lipid-binding domain, CaLB)"/>
    <property type="match status" value="1"/>
</dbReference>
<dbReference type="Gene3D" id="1.50.40.10">
    <property type="entry name" value="Mitochondrial carrier domain"/>
    <property type="match status" value="1"/>
</dbReference>
<comment type="similarity">
    <text evidence="3">Belongs to the flavin monoamine oxidase family.</text>
</comment>
<dbReference type="InterPro" id="IPR003595">
    <property type="entry name" value="Tyr_Pase_cat"/>
</dbReference>
<feature type="compositionally biased region" description="Acidic residues" evidence="13">
    <location>
        <begin position="1328"/>
        <end position="1342"/>
    </location>
</feature>
<evidence type="ECO:0000256" key="1">
    <source>
        <dbReference type="ARBA" id="ARBA00004141"/>
    </source>
</evidence>
<organism evidence="20 21">
    <name type="scientific">Geodia barretti</name>
    <name type="common">Barrett's horny sponge</name>
    <dbReference type="NCBI Taxonomy" id="519541"/>
    <lineage>
        <taxon>Eukaryota</taxon>
        <taxon>Metazoa</taxon>
        <taxon>Porifera</taxon>
        <taxon>Demospongiae</taxon>
        <taxon>Heteroscleromorpha</taxon>
        <taxon>Tetractinellida</taxon>
        <taxon>Astrophorina</taxon>
        <taxon>Geodiidae</taxon>
        <taxon>Geodia</taxon>
    </lineage>
</organism>
<dbReference type="Gene3D" id="3.50.50.60">
    <property type="entry name" value="FAD/NAD(P)-binding domain"/>
    <property type="match status" value="2"/>
</dbReference>
<dbReference type="Pfam" id="PF01593">
    <property type="entry name" value="Amino_oxidase"/>
    <property type="match status" value="1"/>
</dbReference>
<evidence type="ECO:0000256" key="3">
    <source>
        <dbReference type="ARBA" id="ARBA00005995"/>
    </source>
</evidence>
<dbReference type="SMART" id="SM00404">
    <property type="entry name" value="PTPc_motif"/>
    <property type="match status" value="1"/>
</dbReference>
<dbReference type="CDD" id="cd14510">
    <property type="entry name" value="PTP_VSP_TPTE"/>
    <property type="match status" value="1"/>
</dbReference>
<evidence type="ECO:0000256" key="4">
    <source>
        <dbReference type="ARBA" id="ARBA00006375"/>
    </source>
</evidence>
<dbReference type="GO" id="GO:0050660">
    <property type="term" value="F:flavin adenine dinucleotide binding"/>
    <property type="evidence" value="ECO:0007669"/>
    <property type="project" value="TreeGrafter"/>
</dbReference>
<dbReference type="SMART" id="SM00554">
    <property type="entry name" value="FAS1"/>
    <property type="match status" value="2"/>
</dbReference>
<gene>
    <name evidence="20" type="ORF">GBAR_LOCUS22550</name>
</gene>
<dbReference type="InterPro" id="IPR036188">
    <property type="entry name" value="FAD/NAD-bd_sf"/>
</dbReference>
<evidence type="ECO:0000256" key="11">
    <source>
        <dbReference type="PROSITE-ProRule" id="PRU00282"/>
    </source>
</evidence>
<feature type="transmembrane region" description="Helical" evidence="14">
    <location>
        <begin position="203"/>
        <end position="222"/>
    </location>
</feature>
<dbReference type="InterPro" id="IPR000387">
    <property type="entry name" value="Tyr_Pase_dom"/>
</dbReference>
<dbReference type="GO" id="GO:0003682">
    <property type="term" value="F:chromatin binding"/>
    <property type="evidence" value="ECO:0007669"/>
    <property type="project" value="TreeGrafter"/>
</dbReference>
<dbReference type="PROSITE" id="PS51181">
    <property type="entry name" value="PPASE_TENSIN"/>
    <property type="match status" value="1"/>
</dbReference>
<evidence type="ECO:0000256" key="6">
    <source>
        <dbReference type="ARBA" id="ARBA00022692"/>
    </source>
</evidence>
<dbReference type="InterPro" id="IPR029023">
    <property type="entry name" value="Tensin_phosphatase"/>
</dbReference>
<dbReference type="Gene3D" id="1.20.120.350">
    <property type="entry name" value="Voltage-gated potassium channels. Chain C"/>
    <property type="match status" value="1"/>
</dbReference>
<dbReference type="GO" id="GO:0016020">
    <property type="term" value="C:membrane"/>
    <property type="evidence" value="ECO:0007669"/>
    <property type="project" value="UniProtKB-SubCell"/>
</dbReference>
<feature type="transmembrane region" description="Helical" evidence="14">
    <location>
        <begin position="350"/>
        <end position="371"/>
    </location>
</feature>
<reference evidence="20" key="1">
    <citation type="submission" date="2023-03" db="EMBL/GenBank/DDBJ databases">
        <authorList>
            <person name="Steffen K."/>
            <person name="Cardenas P."/>
        </authorList>
    </citation>
    <scope>NUCLEOTIDE SEQUENCE</scope>
</reference>
<feature type="domain" description="SWIRM" evidence="17">
    <location>
        <begin position="1348"/>
        <end position="1447"/>
    </location>
</feature>
<feature type="transmembrane region" description="Helical" evidence="14">
    <location>
        <begin position="383"/>
        <end position="402"/>
    </location>
</feature>
<feature type="domain" description="FAS1" evidence="16">
    <location>
        <begin position="1083"/>
        <end position="1220"/>
    </location>
</feature>
<dbReference type="SUPFAM" id="SSF103506">
    <property type="entry name" value="Mitochondrial carrier"/>
    <property type="match status" value="1"/>
</dbReference>
<dbReference type="Gene3D" id="1.10.10.10">
    <property type="entry name" value="Winged helix-like DNA-binding domain superfamily/Winged helix DNA-binding domain"/>
    <property type="match status" value="1"/>
</dbReference>
<dbReference type="InterPro" id="IPR016130">
    <property type="entry name" value="Tyr_Pase_AS"/>
</dbReference>
<dbReference type="PROSITE" id="PS00383">
    <property type="entry name" value="TYR_PHOSPHATASE_1"/>
    <property type="match status" value="1"/>
</dbReference>
<comment type="caution">
    <text evidence="20">The sequence shown here is derived from an EMBL/GenBank/DDBJ whole genome shotgun (WGS) entry which is preliminary data.</text>
</comment>
<dbReference type="Pfam" id="PF00520">
    <property type="entry name" value="Ion_trans"/>
    <property type="match status" value="1"/>
</dbReference>
<dbReference type="EMBL" id="CASHTH010003110">
    <property type="protein sequence ID" value="CAI8040473.1"/>
    <property type="molecule type" value="Genomic_DNA"/>
</dbReference>
<dbReference type="InterPro" id="IPR009057">
    <property type="entry name" value="Homeodomain-like_sf"/>
</dbReference>
<keyword evidence="6 11" id="KW-0812">Transmembrane</keyword>
<evidence type="ECO:0000256" key="14">
    <source>
        <dbReference type="SAM" id="Phobius"/>
    </source>
</evidence>
<evidence type="ECO:0000256" key="10">
    <source>
        <dbReference type="ARBA" id="ARBA00023273"/>
    </source>
</evidence>
<feature type="domain" description="Phosphatase tensin-type" evidence="18">
    <location>
        <begin position="451"/>
        <end position="627"/>
    </location>
</feature>
<keyword evidence="10" id="KW-0966">Cell projection</keyword>
<feature type="region of interest" description="Disordered" evidence="13">
    <location>
        <begin position="1299"/>
        <end position="1348"/>
    </location>
</feature>
<comment type="similarity">
    <text evidence="4">Belongs to the mitochondrial carrier (TC 2.A.29) family.</text>
</comment>
<dbReference type="Pfam" id="PF10409">
    <property type="entry name" value="PTEN_C2"/>
    <property type="match status" value="1"/>
</dbReference>
<feature type="region of interest" description="Disordered" evidence="13">
    <location>
        <begin position="1232"/>
        <end position="1266"/>
    </location>
</feature>